<dbReference type="SMART" id="SM00449">
    <property type="entry name" value="SPRY"/>
    <property type="match status" value="1"/>
</dbReference>
<dbReference type="EMBL" id="KB007974">
    <property type="protein sequence ID" value="ELR17523.1"/>
    <property type="molecule type" value="Genomic_DNA"/>
</dbReference>
<dbReference type="RefSeq" id="XP_004339536.1">
    <property type="nucleotide sequence ID" value="XM_004339488.1"/>
</dbReference>
<dbReference type="KEGG" id="acan:ACA1_062670"/>
<dbReference type="OrthoDB" id="5951542at2759"/>
<dbReference type="Pfam" id="PF00622">
    <property type="entry name" value="SPRY"/>
    <property type="match status" value="1"/>
</dbReference>
<dbReference type="SMART" id="SM00875">
    <property type="entry name" value="BACK"/>
    <property type="match status" value="1"/>
</dbReference>
<dbReference type="CDD" id="cd11709">
    <property type="entry name" value="SPRY"/>
    <property type="match status" value="1"/>
</dbReference>
<name>L8GYA5_ACACF</name>
<evidence type="ECO:0000259" key="1">
    <source>
        <dbReference type="PROSITE" id="PS50188"/>
    </source>
</evidence>
<dbReference type="PANTHER" id="PTHR12245:SF5">
    <property type="entry name" value="SPRY DOMAIN-CONTAINING SOCS BOX PROTEIN 3"/>
    <property type="match status" value="1"/>
</dbReference>
<dbReference type="STRING" id="1257118.L8GYA5"/>
<organism evidence="2 3">
    <name type="scientific">Acanthamoeba castellanii (strain ATCC 30010 / Neff)</name>
    <dbReference type="NCBI Taxonomy" id="1257118"/>
    <lineage>
        <taxon>Eukaryota</taxon>
        <taxon>Amoebozoa</taxon>
        <taxon>Discosea</taxon>
        <taxon>Longamoebia</taxon>
        <taxon>Centramoebida</taxon>
        <taxon>Acanthamoebidae</taxon>
        <taxon>Acanthamoeba</taxon>
    </lineage>
</organism>
<feature type="domain" description="B30.2/SPRY" evidence="1">
    <location>
        <begin position="228"/>
        <end position="406"/>
    </location>
</feature>
<dbReference type="SUPFAM" id="SSF49899">
    <property type="entry name" value="Concanavalin A-like lectins/glucanases"/>
    <property type="match status" value="1"/>
</dbReference>
<dbReference type="GeneID" id="14918415"/>
<dbReference type="InterPro" id="IPR050672">
    <property type="entry name" value="FBXO45-Fsn/SPSB_families"/>
</dbReference>
<dbReference type="InterPro" id="IPR011705">
    <property type="entry name" value="BACK"/>
</dbReference>
<sequence length="406" mass="44490">MGNGGSAPASSKGTMTSAFLTSQHGASFVSTLLTKKGKDSALPDGTLLTHANVVGLYQRYVDLYAASETRSREVAKAKDLCFQFLCSHLAEVLASDARQSIFELSAKALKKLLKNDELAMGSEFMLYILVGVWADRQVTLAAGEEWSFPDVAAEAGAETEMEVEIPDWKFDKDYTLKLRDAMAPLLPHIRFPLMSVKHLAAIEEEGTLVPLSYITEAYRHKALMGMDVYTPDVKNNPRLRGRRYETVAVWDPSWHGQHVTVSADGKTVSKSQAYWYCLAMAKEGYSSGRHAWAIKVNGDEAYIGVARKELTQLDNYLGADANSWSVNNTAYASSGSGSSNRSFGEAFGRGDVIGLVLDMVELKLTYYKNGKTLGDAFTNLPAGVKLYPAVGWRDGTMQFVSPNLDE</sequence>
<dbReference type="PANTHER" id="PTHR12245">
    <property type="entry name" value="SPRY DOMAIN CONTAINING SOCS BOX PROTEIN"/>
    <property type="match status" value="1"/>
</dbReference>
<dbReference type="InterPro" id="IPR003877">
    <property type="entry name" value="SPRY_dom"/>
</dbReference>
<dbReference type="Gene3D" id="2.60.120.920">
    <property type="match status" value="1"/>
</dbReference>
<dbReference type="InterPro" id="IPR001870">
    <property type="entry name" value="B30.2/SPRY"/>
</dbReference>
<proteinExistence type="predicted"/>
<dbReference type="VEuPathDB" id="AmoebaDB:ACA1_062670"/>
<dbReference type="InterPro" id="IPR043136">
    <property type="entry name" value="B30.2/SPRY_sf"/>
</dbReference>
<gene>
    <name evidence="2" type="ORF">ACA1_062670</name>
</gene>
<dbReference type="PROSITE" id="PS50188">
    <property type="entry name" value="B302_SPRY"/>
    <property type="match status" value="1"/>
</dbReference>
<dbReference type="Gene3D" id="1.25.40.420">
    <property type="match status" value="1"/>
</dbReference>
<dbReference type="Pfam" id="PF07707">
    <property type="entry name" value="BACK"/>
    <property type="match status" value="1"/>
</dbReference>
<evidence type="ECO:0000313" key="3">
    <source>
        <dbReference type="Proteomes" id="UP000011083"/>
    </source>
</evidence>
<evidence type="ECO:0000313" key="2">
    <source>
        <dbReference type="EMBL" id="ELR17523.1"/>
    </source>
</evidence>
<dbReference type="InterPro" id="IPR013320">
    <property type="entry name" value="ConA-like_dom_sf"/>
</dbReference>
<dbReference type="Proteomes" id="UP000011083">
    <property type="component" value="Unassembled WGS sequence"/>
</dbReference>
<keyword evidence="3" id="KW-1185">Reference proteome</keyword>
<dbReference type="AlphaFoldDB" id="L8GYA5"/>
<reference evidence="2 3" key="1">
    <citation type="journal article" date="2013" name="Genome Biol.">
        <title>Genome of Acanthamoeba castellanii highlights extensive lateral gene transfer and early evolution of tyrosine kinase signaling.</title>
        <authorList>
            <person name="Clarke M."/>
            <person name="Lohan A.J."/>
            <person name="Liu B."/>
            <person name="Lagkouvardos I."/>
            <person name="Roy S."/>
            <person name="Zafar N."/>
            <person name="Bertelli C."/>
            <person name="Schilde C."/>
            <person name="Kianianmomeni A."/>
            <person name="Burglin T.R."/>
            <person name="Frech C."/>
            <person name="Turcotte B."/>
            <person name="Kopec K.O."/>
            <person name="Synnott J.M."/>
            <person name="Choo C."/>
            <person name="Paponov I."/>
            <person name="Finkler A."/>
            <person name="Soon Heng Tan C."/>
            <person name="Hutchins A.P."/>
            <person name="Weinmeier T."/>
            <person name="Rattei T."/>
            <person name="Chu J.S."/>
            <person name="Gimenez G."/>
            <person name="Irimia M."/>
            <person name="Rigden D.J."/>
            <person name="Fitzpatrick D.A."/>
            <person name="Lorenzo-Morales J."/>
            <person name="Bateman A."/>
            <person name="Chiu C.H."/>
            <person name="Tang P."/>
            <person name="Hegemann P."/>
            <person name="Fromm H."/>
            <person name="Raoult D."/>
            <person name="Greub G."/>
            <person name="Miranda-Saavedra D."/>
            <person name="Chen N."/>
            <person name="Nash P."/>
            <person name="Ginger M.L."/>
            <person name="Horn M."/>
            <person name="Schaap P."/>
            <person name="Caler L."/>
            <person name="Loftus B."/>
        </authorList>
    </citation>
    <scope>NUCLEOTIDE SEQUENCE [LARGE SCALE GENOMIC DNA]</scope>
    <source>
        <strain evidence="2 3">Neff</strain>
    </source>
</reference>
<accession>L8GYA5</accession>
<protein>
    <submittedName>
        <fullName evidence="2">SPRY domain containing protein</fullName>
    </submittedName>
</protein>